<evidence type="ECO:0000313" key="3">
    <source>
        <dbReference type="Proteomes" id="UP000327013"/>
    </source>
</evidence>
<accession>A0A5N6QSR4</accession>
<reference evidence="2 3" key="1">
    <citation type="submission" date="2019-06" db="EMBL/GenBank/DDBJ databases">
        <title>A chromosomal-level reference genome of Carpinus fangiana (Coryloideae, Betulaceae).</title>
        <authorList>
            <person name="Yang X."/>
            <person name="Wang Z."/>
            <person name="Zhang L."/>
            <person name="Hao G."/>
            <person name="Liu J."/>
            <person name="Yang Y."/>
        </authorList>
    </citation>
    <scope>NUCLEOTIDE SEQUENCE [LARGE SCALE GENOMIC DNA]</scope>
    <source>
        <strain evidence="2">Cfa_2016G</strain>
        <tissue evidence="2">Leaf</tissue>
    </source>
</reference>
<dbReference type="AlphaFoldDB" id="A0A5N6QSR4"/>
<keyword evidence="3" id="KW-1185">Reference proteome</keyword>
<organism evidence="2 3">
    <name type="scientific">Carpinus fangiana</name>
    <dbReference type="NCBI Taxonomy" id="176857"/>
    <lineage>
        <taxon>Eukaryota</taxon>
        <taxon>Viridiplantae</taxon>
        <taxon>Streptophyta</taxon>
        <taxon>Embryophyta</taxon>
        <taxon>Tracheophyta</taxon>
        <taxon>Spermatophyta</taxon>
        <taxon>Magnoliopsida</taxon>
        <taxon>eudicotyledons</taxon>
        <taxon>Gunneridae</taxon>
        <taxon>Pentapetalae</taxon>
        <taxon>rosids</taxon>
        <taxon>fabids</taxon>
        <taxon>Fagales</taxon>
        <taxon>Betulaceae</taxon>
        <taxon>Carpinus</taxon>
    </lineage>
</organism>
<name>A0A5N6QSR4_9ROSI</name>
<feature type="region of interest" description="Disordered" evidence="1">
    <location>
        <begin position="1"/>
        <end position="58"/>
    </location>
</feature>
<proteinExistence type="predicted"/>
<evidence type="ECO:0000256" key="1">
    <source>
        <dbReference type="SAM" id="MobiDB-lite"/>
    </source>
</evidence>
<evidence type="ECO:0000313" key="2">
    <source>
        <dbReference type="EMBL" id="KAE8009548.1"/>
    </source>
</evidence>
<protein>
    <submittedName>
        <fullName evidence="2">Uncharacterized protein</fullName>
    </submittedName>
</protein>
<sequence length="90" mass="9935">MFFFTHLQERESAGEGEAGAESSPEESTAEIGETQKPQNISAHSVEKPKNPKTSLLVGFTGAGQPIGKEEMLVEKEIWSIRNAQREMKKC</sequence>
<dbReference type="EMBL" id="CM017322">
    <property type="protein sequence ID" value="KAE8009548.1"/>
    <property type="molecule type" value="Genomic_DNA"/>
</dbReference>
<dbReference type="Proteomes" id="UP000327013">
    <property type="component" value="Chromosome 2"/>
</dbReference>
<gene>
    <name evidence="2" type="ORF">FH972_005979</name>
</gene>